<dbReference type="InterPro" id="IPR013083">
    <property type="entry name" value="Znf_RING/FYVE/PHD"/>
</dbReference>
<dbReference type="EMBL" id="MPUH01000051">
    <property type="protein sequence ID" value="OMJ92932.1"/>
    <property type="molecule type" value="Genomic_DNA"/>
</dbReference>
<evidence type="ECO:0000256" key="4">
    <source>
        <dbReference type="ARBA" id="ARBA00022833"/>
    </source>
</evidence>
<reference evidence="8 9" key="1">
    <citation type="submission" date="2016-11" db="EMBL/GenBank/DDBJ databases">
        <title>The macronuclear genome of Stentor coeruleus: a giant cell with tiny introns.</title>
        <authorList>
            <person name="Slabodnick M."/>
            <person name="Ruby J.G."/>
            <person name="Reiff S.B."/>
            <person name="Swart E.C."/>
            <person name="Gosai S."/>
            <person name="Prabakaran S."/>
            <person name="Witkowska E."/>
            <person name="Larue G.E."/>
            <person name="Fisher S."/>
            <person name="Freeman R.M."/>
            <person name="Gunawardena J."/>
            <person name="Chu W."/>
            <person name="Stover N.A."/>
            <person name="Gregory B.D."/>
            <person name="Nowacki M."/>
            <person name="Derisi J."/>
            <person name="Roy S.W."/>
            <person name="Marshall W.F."/>
            <person name="Sood P."/>
        </authorList>
    </citation>
    <scope>NUCLEOTIDE SEQUENCE [LARGE SCALE GENOMIC DNA]</scope>
    <source>
        <strain evidence="8">WM001</strain>
    </source>
</reference>
<dbReference type="GO" id="GO:0004843">
    <property type="term" value="F:cysteine-type deubiquitinase activity"/>
    <property type="evidence" value="ECO:0007669"/>
    <property type="project" value="InterPro"/>
</dbReference>
<dbReference type="Gene3D" id="3.30.40.10">
    <property type="entry name" value="Zinc/RING finger domain, C3HC4 (zinc finger)"/>
    <property type="match status" value="1"/>
</dbReference>
<evidence type="ECO:0000313" key="8">
    <source>
        <dbReference type="EMBL" id="OMJ92932.1"/>
    </source>
</evidence>
<comment type="caution">
    <text evidence="8">The sequence shown here is derived from an EMBL/GenBank/DDBJ whole genome shotgun (WGS) entry which is preliminary data.</text>
</comment>
<dbReference type="InterPro" id="IPR017907">
    <property type="entry name" value="Znf_RING_CS"/>
</dbReference>
<dbReference type="SUPFAM" id="SSF57850">
    <property type="entry name" value="RING/U-box"/>
    <property type="match status" value="1"/>
</dbReference>
<dbReference type="Pfam" id="PF06337">
    <property type="entry name" value="DUSP"/>
    <property type="match status" value="1"/>
</dbReference>
<dbReference type="PROSITE" id="PS00518">
    <property type="entry name" value="ZF_RING_1"/>
    <property type="match status" value="1"/>
</dbReference>
<dbReference type="AlphaFoldDB" id="A0A1R2CV95"/>
<accession>A0A1R2CV95</accession>
<feature type="domain" description="RING-type" evidence="6">
    <location>
        <begin position="3"/>
        <end position="46"/>
    </location>
</feature>
<dbReference type="SMART" id="SM00695">
    <property type="entry name" value="DUSP"/>
    <property type="match status" value="1"/>
</dbReference>
<protein>
    <recommendedName>
        <fullName evidence="1">RanBP-type and C3HC4-type zinc finger-containing protein 1</fullName>
    </recommendedName>
</protein>
<evidence type="ECO:0000256" key="1">
    <source>
        <dbReference type="ARBA" id="ARBA00017887"/>
    </source>
</evidence>
<keyword evidence="2" id="KW-0479">Metal-binding</keyword>
<dbReference type="GO" id="GO:0008270">
    <property type="term" value="F:zinc ion binding"/>
    <property type="evidence" value="ECO:0007669"/>
    <property type="project" value="UniProtKB-KW"/>
</dbReference>
<dbReference type="PROSITE" id="PS50089">
    <property type="entry name" value="ZF_RING_2"/>
    <property type="match status" value="1"/>
</dbReference>
<dbReference type="PROSITE" id="PS51283">
    <property type="entry name" value="DUSP"/>
    <property type="match status" value="1"/>
</dbReference>
<dbReference type="InterPro" id="IPR001841">
    <property type="entry name" value="Znf_RING"/>
</dbReference>
<name>A0A1R2CV95_9CILI</name>
<evidence type="ECO:0000259" key="6">
    <source>
        <dbReference type="PROSITE" id="PS50089"/>
    </source>
</evidence>
<keyword evidence="4" id="KW-0862">Zinc</keyword>
<evidence type="ECO:0000256" key="3">
    <source>
        <dbReference type="ARBA" id="ARBA00022771"/>
    </source>
</evidence>
<evidence type="ECO:0000259" key="7">
    <source>
        <dbReference type="PROSITE" id="PS51283"/>
    </source>
</evidence>
<sequence>MECPKCCSPWNSQERIPRILSCGHSICELCAKELFRDCKIICSSCQCPHIFSVERLFNETDDEYVDKCMSSLSKNFTLLSLISTQALEPESSNEPSFELQFCEEHNLPVHSFTEKPFSLVCDKCIEEIAEYNLVVKPLPEVAHYTSQTIKDISSNLKKQHQECESALEFYSRMTKSEKERAIDMVNEYFSQFYTCLDAAKTEFKSELDQVLEEQIAVNKKAAIALEERNNFIQNIDAQYNYFKGLQDNEIVRYSENFDNLLNKIRQPHDNTELVSVSLTPNKAKVSAISSLLDSSYEFSIKKAVDFWLCERCNLKNVDGCIACTKCSAFRPLTTYPNLLSNPEHTSKQEIHELHLRRQSELQTISELDKNEAQGVFYLIHANWITKWKEFVFNKNQNPGFQAGALPPGPITNHLLFEDSECKVLKLKLKAAMDYRGLNEKVWQAYHRIYGGGPMIVRKRLNIYDEPKGK</sequence>
<evidence type="ECO:0000313" key="9">
    <source>
        <dbReference type="Proteomes" id="UP000187209"/>
    </source>
</evidence>
<keyword evidence="3 5" id="KW-0863">Zinc-finger</keyword>
<dbReference type="SUPFAM" id="SSF143791">
    <property type="entry name" value="DUSP-like"/>
    <property type="match status" value="1"/>
</dbReference>
<dbReference type="InterPro" id="IPR001876">
    <property type="entry name" value="Znf_RanBP2"/>
</dbReference>
<dbReference type="Gene3D" id="3.30.2230.10">
    <property type="entry name" value="DUSP-like"/>
    <property type="match status" value="1"/>
</dbReference>
<evidence type="ECO:0000256" key="2">
    <source>
        <dbReference type="ARBA" id="ARBA00022723"/>
    </source>
</evidence>
<organism evidence="8 9">
    <name type="scientific">Stentor coeruleus</name>
    <dbReference type="NCBI Taxonomy" id="5963"/>
    <lineage>
        <taxon>Eukaryota</taxon>
        <taxon>Sar</taxon>
        <taxon>Alveolata</taxon>
        <taxon>Ciliophora</taxon>
        <taxon>Postciliodesmatophora</taxon>
        <taxon>Heterotrichea</taxon>
        <taxon>Heterotrichida</taxon>
        <taxon>Stentoridae</taxon>
        <taxon>Stentor</taxon>
    </lineage>
</organism>
<dbReference type="InterPro" id="IPR006615">
    <property type="entry name" value="Pept_C19_DUSP"/>
</dbReference>
<dbReference type="InterPro" id="IPR035927">
    <property type="entry name" value="DUSP-like_sf"/>
</dbReference>
<proteinExistence type="predicted"/>
<feature type="domain" description="DUSP" evidence="7">
    <location>
        <begin position="355"/>
        <end position="461"/>
    </location>
</feature>
<evidence type="ECO:0000256" key="5">
    <source>
        <dbReference type="PROSITE-ProRule" id="PRU00175"/>
    </source>
</evidence>
<gene>
    <name evidence="8" type="ORF">SteCoe_4141</name>
</gene>
<keyword evidence="9" id="KW-1185">Reference proteome</keyword>
<dbReference type="Proteomes" id="UP000187209">
    <property type="component" value="Unassembled WGS sequence"/>
</dbReference>
<dbReference type="OrthoDB" id="313413at2759"/>
<dbReference type="PROSITE" id="PS01358">
    <property type="entry name" value="ZF_RANBP2_1"/>
    <property type="match status" value="1"/>
</dbReference>